<feature type="compositionally biased region" description="Pro residues" evidence="1">
    <location>
        <begin position="18"/>
        <end position="48"/>
    </location>
</feature>
<protein>
    <submittedName>
        <fullName evidence="2">Uncharacterized protein</fullName>
    </submittedName>
</protein>
<evidence type="ECO:0000256" key="1">
    <source>
        <dbReference type="SAM" id="MobiDB-lite"/>
    </source>
</evidence>
<feature type="region of interest" description="Disordered" evidence="1">
    <location>
        <begin position="1"/>
        <end position="54"/>
    </location>
</feature>
<keyword evidence="3" id="KW-1185">Reference proteome</keyword>
<feature type="compositionally biased region" description="Basic and acidic residues" evidence="1">
    <location>
        <begin position="7"/>
        <end position="17"/>
    </location>
</feature>
<feature type="region of interest" description="Disordered" evidence="1">
    <location>
        <begin position="82"/>
        <end position="112"/>
    </location>
</feature>
<evidence type="ECO:0000313" key="2">
    <source>
        <dbReference type="EMBL" id="KAK2115332.1"/>
    </source>
</evidence>
<reference evidence="2 3" key="1">
    <citation type="submission" date="2023-05" db="EMBL/GenBank/DDBJ databases">
        <title>B98-5 Cell Line De Novo Hybrid Assembly: An Optical Mapping Approach.</title>
        <authorList>
            <person name="Kananen K."/>
            <person name="Auerbach J.A."/>
            <person name="Kautto E."/>
            <person name="Blachly J.S."/>
        </authorList>
    </citation>
    <scope>NUCLEOTIDE SEQUENCE [LARGE SCALE GENOMIC DNA]</scope>
    <source>
        <strain evidence="2">B95-8</strain>
        <tissue evidence="2">Cell line</tissue>
    </source>
</reference>
<name>A0ABQ9W111_SAGOE</name>
<organism evidence="2 3">
    <name type="scientific">Saguinus oedipus</name>
    <name type="common">Cotton-top tamarin</name>
    <name type="synonym">Oedipomidas oedipus</name>
    <dbReference type="NCBI Taxonomy" id="9490"/>
    <lineage>
        <taxon>Eukaryota</taxon>
        <taxon>Metazoa</taxon>
        <taxon>Chordata</taxon>
        <taxon>Craniata</taxon>
        <taxon>Vertebrata</taxon>
        <taxon>Euteleostomi</taxon>
        <taxon>Mammalia</taxon>
        <taxon>Eutheria</taxon>
        <taxon>Euarchontoglires</taxon>
        <taxon>Primates</taxon>
        <taxon>Haplorrhini</taxon>
        <taxon>Platyrrhini</taxon>
        <taxon>Cebidae</taxon>
        <taxon>Callitrichinae</taxon>
        <taxon>Saguinus</taxon>
    </lineage>
</organism>
<comment type="caution">
    <text evidence="2">The sequence shown here is derived from an EMBL/GenBank/DDBJ whole genome shotgun (WGS) entry which is preliminary data.</text>
</comment>
<sequence>MVAPAGHRRDPEEKEPHPPAPPLEPPVSPPLEPPVSPPRPRARPPGPAQGPGAILKVTLGWGAGKMTEAALVEGQVKLRDGKKVGARRGRGVGGARARAAAHAPPCPRSGRVGGWCCASRRQWQVSGAGGWGTRGVGA</sequence>
<dbReference type="Proteomes" id="UP001266305">
    <property type="component" value="Unassembled WGS sequence"/>
</dbReference>
<gene>
    <name evidence="2" type="ORF">P7K49_005958</name>
</gene>
<accession>A0ABQ9W111</accession>
<evidence type="ECO:0000313" key="3">
    <source>
        <dbReference type="Proteomes" id="UP001266305"/>
    </source>
</evidence>
<proteinExistence type="predicted"/>
<dbReference type="EMBL" id="JASSZA010000003">
    <property type="protein sequence ID" value="KAK2115332.1"/>
    <property type="molecule type" value="Genomic_DNA"/>
</dbReference>